<dbReference type="GO" id="GO:0042597">
    <property type="term" value="C:periplasmic space"/>
    <property type="evidence" value="ECO:0007669"/>
    <property type="project" value="InterPro"/>
</dbReference>
<evidence type="ECO:0008006" key="4">
    <source>
        <dbReference type="Google" id="ProtNLM"/>
    </source>
</evidence>
<sequence>MTPLPRRQTLCRIVFSTVLLTAGSLALADSPNCDMRQLALSSSQQEQLRQVRAEYRQRMDNLVVQSRNLRQYTTQASNLVLSGPVFDENMARHYVNEKYTTQMQREVENLRAQHALLQILTPQQRQEWRRHCLYQ</sequence>
<evidence type="ECO:0000313" key="2">
    <source>
        <dbReference type="EMBL" id="AZR59308.1"/>
    </source>
</evidence>
<dbReference type="Gene3D" id="1.20.120.1490">
    <property type="match status" value="1"/>
</dbReference>
<proteinExistence type="predicted"/>
<dbReference type="Proteomes" id="UP000282435">
    <property type="component" value="Chromosome"/>
</dbReference>
<gene>
    <name evidence="2" type="ORF">ELB75_04285</name>
</gene>
<feature type="chain" id="PRO_5019160959" description="Periplasmic protein" evidence="1">
    <location>
        <begin position="29"/>
        <end position="135"/>
    </location>
</feature>
<feature type="signal peptide" evidence="1">
    <location>
        <begin position="1"/>
        <end position="28"/>
    </location>
</feature>
<keyword evidence="1" id="KW-0732">Signal</keyword>
<name>A0A3S9SIN6_EIKCO</name>
<dbReference type="InterPro" id="IPR012899">
    <property type="entry name" value="LTXXQ"/>
</dbReference>
<protein>
    <recommendedName>
        <fullName evidence="4">Periplasmic protein</fullName>
    </recommendedName>
</protein>
<dbReference type="RefSeq" id="WP_126982859.1">
    <property type="nucleotide sequence ID" value="NZ_CP034670.1"/>
</dbReference>
<reference evidence="2 3" key="1">
    <citation type="submission" date="2018-12" db="EMBL/GenBank/DDBJ databases">
        <title>Genome sequencing of Eikenella corrodens KCOM 3110 (= JS217).</title>
        <authorList>
            <person name="Koo J.-K."/>
            <person name="Park S.-N."/>
            <person name="Lim Y.K."/>
        </authorList>
    </citation>
    <scope>NUCLEOTIDE SEQUENCE [LARGE SCALE GENOMIC DNA]</scope>
    <source>
        <strain evidence="2 3">KCOM 3110</strain>
    </source>
</reference>
<dbReference type="Pfam" id="PF07813">
    <property type="entry name" value="LTXXQ"/>
    <property type="match status" value="1"/>
</dbReference>
<dbReference type="AlphaFoldDB" id="A0A3S9SIN6"/>
<dbReference type="OrthoDB" id="8612858at2"/>
<evidence type="ECO:0000256" key="1">
    <source>
        <dbReference type="SAM" id="SignalP"/>
    </source>
</evidence>
<dbReference type="EMBL" id="CP034670">
    <property type="protein sequence ID" value="AZR59308.1"/>
    <property type="molecule type" value="Genomic_DNA"/>
</dbReference>
<organism evidence="2 3">
    <name type="scientific">Eikenella corrodens</name>
    <dbReference type="NCBI Taxonomy" id="539"/>
    <lineage>
        <taxon>Bacteria</taxon>
        <taxon>Pseudomonadati</taxon>
        <taxon>Pseudomonadota</taxon>
        <taxon>Betaproteobacteria</taxon>
        <taxon>Neisseriales</taxon>
        <taxon>Neisseriaceae</taxon>
        <taxon>Eikenella</taxon>
    </lineage>
</organism>
<evidence type="ECO:0000313" key="3">
    <source>
        <dbReference type="Proteomes" id="UP000282435"/>
    </source>
</evidence>
<accession>A0A3S9SIN6</accession>